<sequence length="81" mass="9403">MIPNLSTIATNSGAHLLPLIQHWRRHGIKPQDSMRQRLKVRHPSDVAIEDKIKSLNAGIALIREDPNYVKFREYLHHARCE</sequence>
<dbReference type="Proteomes" id="UP001147752">
    <property type="component" value="Unassembled WGS sequence"/>
</dbReference>
<reference evidence="1" key="1">
    <citation type="submission" date="2022-12" db="EMBL/GenBank/DDBJ databases">
        <authorList>
            <person name="Petersen C."/>
        </authorList>
    </citation>
    <scope>NUCLEOTIDE SEQUENCE</scope>
    <source>
        <strain evidence="1">IBT 3081</strain>
    </source>
</reference>
<dbReference type="OrthoDB" id="5424209at2759"/>
<reference evidence="1" key="2">
    <citation type="journal article" date="2023" name="IMA Fungus">
        <title>Comparative genomic study of the Penicillium genus elucidates a diverse pangenome and 15 lateral gene transfer events.</title>
        <authorList>
            <person name="Petersen C."/>
            <person name="Sorensen T."/>
            <person name="Nielsen M.R."/>
            <person name="Sondergaard T.E."/>
            <person name="Sorensen J.L."/>
            <person name="Fitzpatrick D.A."/>
            <person name="Frisvad J.C."/>
            <person name="Nielsen K.L."/>
        </authorList>
    </citation>
    <scope>NUCLEOTIDE SEQUENCE</scope>
    <source>
        <strain evidence="1">IBT 3081</strain>
    </source>
</reference>
<evidence type="ECO:0000313" key="1">
    <source>
        <dbReference type="EMBL" id="KAJ5355680.1"/>
    </source>
</evidence>
<proteinExistence type="predicted"/>
<dbReference type="EMBL" id="JAPZBT010000006">
    <property type="protein sequence ID" value="KAJ5355680.1"/>
    <property type="molecule type" value="Genomic_DNA"/>
</dbReference>
<keyword evidence="2" id="KW-1185">Reference proteome</keyword>
<gene>
    <name evidence="1" type="ORF">N7517_010289</name>
</gene>
<organism evidence="1 2">
    <name type="scientific">Penicillium concentricum</name>
    <dbReference type="NCBI Taxonomy" id="293559"/>
    <lineage>
        <taxon>Eukaryota</taxon>
        <taxon>Fungi</taxon>
        <taxon>Dikarya</taxon>
        <taxon>Ascomycota</taxon>
        <taxon>Pezizomycotina</taxon>
        <taxon>Eurotiomycetes</taxon>
        <taxon>Eurotiomycetidae</taxon>
        <taxon>Eurotiales</taxon>
        <taxon>Aspergillaceae</taxon>
        <taxon>Penicillium</taxon>
    </lineage>
</organism>
<dbReference type="AlphaFoldDB" id="A0A9W9R9W6"/>
<protein>
    <submittedName>
        <fullName evidence="1">Uncharacterized protein</fullName>
    </submittedName>
</protein>
<dbReference type="GeneID" id="81467195"/>
<accession>A0A9W9R9W6</accession>
<name>A0A9W9R9W6_9EURO</name>
<comment type="caution">
    <text evidence="1">The sequence shown here is derived from an EMBL/GenBank/DDBJ whole genome shotgun (WGS) entry which is preliminary data.</text>
</comment>
<dbReference type="RefSeq" id="XP_056573827.1">
    <property type="nucleotide sequence ID" value="XM_056728012.1"/>
</dbReference>
<evidence type="ECO:0000313" key="2">
    <source>
        <dbReference type="Proteomes" id="UP001147752"/>
    </source>
</evidence>